<feature type="coiled-coil region" evidence="1">
    <location>
        <begin position="661"/>
        <end position="688"/>
    </location>
</feature>
<gene>
    <name evidence="3" type="ORF">LSJ_0592</name>
</gene>
<dbReference type="AlphaFoldDB" id="A0A089RUJ0"/>
<feature type="region of interest" description="Disordered" evidence="2">
    <location>
        <begin position="1"/>
        <end position="26"/>
    </location>
</feature>
<dbReference type="RefSeq" id="WP_044004729.1">
    <property type="nucleotide sequence ID" value="NZ_CP007646.1"/>
</dbReference>
<reference evidence="3 4" key="1">
    <citation type="journal article" date="2014" name="BMC Genomics">
        <title>Unusual genome complexity in Lactobacillus salivarius JCM1046.</title>
        <authorList>
            <person name="Raftis E.J."/>
            <person name="Forde B.M."/>
            <person name="Claesson M.J."/>
            <person name="O'Toole P.W."/>
        </authorList>
    </citation>
    <scope>NUCLEOTIDE SEQUENCE [LARGE SCALE GENOMIC DNA]</scope>
    <source>
        <strain evidence="3 4">JCM1046</strain>
    </source>
</reference>
<accession>A0A089RUJ0</accession>
<dbReference type="InterPro" id="IPR027607">
    <property type="entry name" value="Surf_Exclu_SEC10/PgrA"/>
</dbReference>
<organism evidence="3 4">
    <name type="scientific">Ligilactobacillus salivarius</name>
    <dbReference type="NCBI Taxonomy" id="1624"/>
    <lineage>
        <taxon>Bacteria</taxon>
        <taxon>Bacillati</taxon>
        <taxon>Bacillota</taxon>
        <taxon>Bacilli</taxon>
        <taxon>Lactobacillales</taxon>
        <taxon>Lactobacillaceae</taxon>
        <taxon>Ligilactobacillus</taxon>
    </lineage>
</organism>
<keyword evidence="1" id="KW-0175">Coiled coil</keyword>
<sequence>MDNKGIVQNDIADAQDKVQKPQQNLKDEIKNLNKDIVEFTELKNEKESELDNLLNLQISLQNEYAKLVNIKEKISNEGEESQKEELERNKKSLERVEKSLHETELQWNDNHRKLIQAKKDLNNVEEEVSNIEKKQVNAKDSSEIIKRDVERADRKVKISYEDWMRKKKEIESTEKDIAQCKNDISSKKKQLEKEKDKLPTTDKLVKEVQKKIDKNLENIDTVQKQRDELQSILSKLAIAIEKEKNKIDLLPQIRIPQDYTQLLFENFNYGKISREEVADIISPGLELNNKKLNFSEIDDKNKISDVTKLTLQELIEISTFVASLLNPLREKMGSRLIEVTPDSIQFTQAVVDRYNQDNWQTFYSQKSNKLGLGHDIEGLSDLWNQTPSVFEDYDSKDEELANGEEYFNEFSDNEMTMADLKTVIYRVLVDFLFNDTKNNFGHLETLLGLNKSKDYSTHYMAVGIDNNLAIHFEFAYNNIKANGSYVISDFGKKNIEVKINELKAEQAGNLIKLSDLNSQLENENKNKIALEEELQNAQKGPDMTGIMKLEDDLNSLNKNISVLQDRLRGKNNLSELVREEWIKNKGLLRREENKFEASKAAITATEIELNSIKIDLSQKEKQVEKYNKSELENSEQLNILKVNYETIQENIQTILDDLKEYNGIDQKIEELKEKLINNEKDVAKITAVYNDLVVKVQSYQNVLEYKEKELSDLQEYE</sequence>
<dbReference type="Proteomes" id="UP000029488">
    <property type="component" value="Chromosome"/>
</dbReference>
<dbReference type="KEGG" id="lsj:LSJ_0592"/>
<evidence type="ECO:0000256" key="1">
    <source>
        <dbReference type="SAM" id="Coils"/>
    </source>
</evidence>
<evidence type="ECO:0000313" key="3">
    <source>
        <dbReference type="EMBL" id="AIR10287.1"/>
    </source>
</evidence>
<evidence type="ECO:0000256" key="2">
    <source>
        <dbReference type="SAM" id="MobiDB-lite"/>
    </source>
</evidence>
<dbReference type="NCBIfam" id="TIGR04320">
    <property type="entry name" value="Surf_Exclu_PgrA"/>
    <property type="match status" value="1"/>
</dbReference>
<name>A0A089RUJ0_9LACO</name>
<proteinExistence type="predicted"/>
<feature type="coiled-coil region" evidence="1">
    <location>
        <begin position="513"/>
        <end position="573"/>
    </location>
</feature>
<evidence type="ECO:0008006" key="5">
    <source>
        <dbReference type="Google" id="ProtNLM"/>
    </source>
</evidence>
<protein>
    <recommendedName>
        <fullName evidence="5">SEC10/PgrA surface exclusion domain-containing protein</fullName>
    </recommendedName>
</protein>
<evidence type="ECO:0000313" key="4">
    <source>
        <dbReference type="Proteomes" id="UP000029488"/>
    </source>
</evidence>
<dbReference type="EMBL" id="CP007646">
    <property type="protein sequence ID" value="AIR10287.1"/>
    <property type="molecule type" value="Genomic_DNA"/>
</dbReference>
<feature type="coiled-coil region" evidence="1">
    <location>
        <begin position="602"/>
        <end position="629"/>
    </location>
</feature>
<feature type="coiled-coil region" evidence="1">
    <location>
        <begin position="170"/>
        <end position="246"/>
    </location>
</feature>
<feature type="compositionally biased region" description="Basic and acidic residues" evidence="2">
    <location>
        <begin position="14"/>
        <end position="26"/>
    </location>
</feature>